<dbReference type="Proteomes" id="UP000028185">
    <property type="component" value="Chromosome"/>
</dbReference>
<dbReference type="RefSeq" id="WP_024390627.1">
    <property type="nucleotide sequence ID" value="NZ_ALLE01000016.1"/>
</dbReference>
<evidence type="ECO:0000313" key="1">
    <source>
        <dbReference type="EMBL" id="AIG44382.1"/>
    </source>
</evidence>
<dbReference type="PATRIC" id="fig|1214179.4.peg.2035"/>
<dbReference type="AlphaFoldDB" id="A0A075SGD7"/>
<evidence type="ECO:0008006" key="3">
    <source>
        <dbReference type="Google" id="ProtNLM"/>
    </source>
</evidence>
<proteinExistence type="predicted"/>
<dbReference type="EMBL" id="CP008921">
    <property type="protein sequence ID" value="AIG44382.1"/>
    <property type="molecule type" value="Genomic_DNA"/>
</dbReference>
<name>A0A075SGD7_STRSU</name>
<gene>
    <name evidence="1" type="ORF">ID09_10235</name>
</gene>
<evidence type="ECO:0000313" key="2">
    <source>
        <dbReference type="Proteomes" id="UP000028185"/>
    </source>
</evidence>
<protein>
    <recommendedName>
        <fullName evidence="3">HK97 gp10 family phage protein</fullName>
    </recommendedName>
</protein>
<dbReference type="InterPro" id="IPR010064">
    <property type="entry name" value="HK97-gp10_tail"/>
</dbReference>
<reference evidence="1 2" key="1">
    <citation type="journal article" date="2014" name="Genome Announc.">
        <title>Whole-Genome Sequence of Streptococcus suis Serotype 4 Reference Strain 6407.</title>
        <authorList>
            <person name="Wang K."/>
            <person name="Chen J."/>
            <person name="Yao H."/>
            <person name="Lu C."/>
        </authorList>
    </citation>
    <scope>NUCLEOTIDE SEQUENCE [LARGE SCALE GENOMIC DNA]</scope>
    <source>
        <strain evidence="1">6407</strain>
    </source>
</reference>
<dbReference type="Pfam" id="PF04883">
    <property type="entry name" value="HK97-gp10_like"/>
    <property type="match status" value="1"/>
</dbReference>
<organism evidence="1 2">
    <name type="scientific">Streptococcus suis 6407</name>
    <dbReference type="NCBI Taxonomy" id="1214179"/>
    <lineage>
        <taxon>Bacteria</taxon>
        <taxon>Bacillati</taxon>
        <taxon>Bacillota</taxon>
        <taxon>Bacilli</taxon>
        <taxon>Lactobacillales</taxon>
        <taxon>Streptococcaceae</taxon>
        <taxon>Streptococcus</taxon>
    </lineage>
</organism>
<accession>A0A075SGD7</accession>
<dbReference type="HOGENOM" id="CLU_159915_0_0_9"/>
<sequence>MSKDLANEIAKALAEYSSEIEDEVDLIAEDVASEAVDELKVTSPKRYGKYARNWRFKKNAKGSYVVHNAAPTYRLTHLLENSHLLRNGGRSKAQPHIKPVEEKVKENFEKRIKELGR</sequence>